<evidence type="ECO:0000256" key="8">
    <source>
        <dbReference type="ARBA" id="ARBA00048741"/>
    </source>
</evidence>
<feature type="site" description="Important for beta-aspartyl-AMP intermediate formation" evidence="11">
    <location>
        <position position="378"/>
    </location>
</feature>
<dbReference type="GO" id="GO:0006529">
    <property type="term" value="P:asparagine biosynthetic process"/>
    <property type="evidence" value="ECO:0007669"/>
    <property type="project" value="UniProtKB-KW"/>
</dbReference>
<comment type="catalytic activity">
    <reaction evidence="8">
        <text>L-aspartate + L-glutamine + ATP + H2O = L-asparagine + L-glutamate + AMP + diphosphate + H(+)</text>
        <dbReference type="Rhea" id="RHEA:12228"/>
        <dbReference type="ChEBI" id="CHEBI:15377"/>
        <dbReference type="ChEBI" id="CHEBI:15378"/>
        <dbReference type="ChEBI" id="CHEBI:29985"/>
        <dbReference type="ChEBI" id="CHEBI:29991"/>
        <dbReference type="ChEBI" id="CHEBI:30616"/>
        <dbReference type="ChEBI" id="CHEBI:33019"/>
        <dbReference type="ChEBI" id="CHEBI:58048"/>
        <dbReference type="ChEBI" id="CHEBI:58359"/>
        <dbReference type="ChEBI" id="CHEBI:456215"/>
        <dbReference type="EC" id="6.3.5.4"/>
    </reaction>
</comment>
<gene>
    <name evidence="13" type="ORF">SAMN02745163_04553</name>
</gene>
<evidence type="ECO:0000256" key="1">
    <source>
        <dbReference type="ARBA" id="ARBA00005187"/>
    </source>
</evidence>
<evidence type="ECO:0000313" key="13">
    <source>
        <dbReference type="EMBL" id="SHK83816.1"/>
    </source>
</evidence>
<evidence type="ECO:0000256" key="5">
    <source>
        <dbReference type="ARBA" id="ARBA00022840"/>
    </source>
</evidence>
<dbReference type="STRING" id="1121302.SAMN02745163_04553"/>
<dbReference type="Gene3D" id="3.40.50.620">
    <property type="entry name" value="HUPs"/>
    <property type="match status" value="1"/>
</dbReference>
<keyword evidence="9" id="KW-0028">Amino-acid biosynthesis</keyword>
<keyword evidence="5 10" id="KW-0067">ATP-binding</keyword>
<evidence type="ECO:0000256" key="4">
    <source>
        <dbReference type="ARBA" id="ARBA00022741"/>
    </source>
</evidence>
<dbReference type="PROSITE" id="PS51278">
    <property type="entry name" value="GATASE_TYPE_2"/>
    <property type="match status" value="1"/>
</dbReference>
<feature type="binding site" evidence="10">
    <location>
        <begin position="376"/>
        <end position="377"/>
    </location>
    <ligand>
        <name>ATP</name>
        <dbReference type="ChEBI" id="CHEBI:30616"/>
    </ligand>
</feature>
<reference evidence="13 14" key="1">
    <citation type="submission" date="2016-11" db="EMBL/GenBank/DDBJ databases">
        <authorList>
            <person name="Jaros S."/>
            <person name="Januszkiewicz K."/>
            <person name="Wedrychowicz H."/>
        </authorList>
    </citation>
    <scope>NUCLEOTIDE SEQUENCE [LARGE SCALE GENOMIC DNA]</scope>
    <source>
        <strain evidence="13 14">DSM 21758</strain>
    </source>
</reference>
<dbReference type="InterPro" id="IPR029055">
    <property type="entry name" value="Ntn_hydrolases_N"/>
</dbReference>
<organism evidence="13 14">
    <name type="scientific">Clostridium cavendishii DSM 21758</name>
    <dbReference type="NCBI Taxonomy" id="1121302"/>
    <lineage>
        <taxon>Bacteria</taxon>
        <taxon>Bacillati</taxon>
        <taxon>Bacillota</taxon>
        <taxon>Clostridia</taxon>
        <taxon>Eubacteriales</taxon>
        <taxon>Clostridiaceae</taxon>
        <taxon>Clostridium</taxon>
    </lineage>
</organism>
<feature type="binding site" evidence="10">
    <location>
        <position position="102"/>
    </location>
    <ligand>
        <name>L-glutamine</name>
        <dbReference type="ChEBI" id="CHEBI:58359"/>
    </ligand>
</feature>
<dbReference type="OrthoDB" id="9763290at2"/>
<dbReference type="SUPFAM" id="SSF56235">
    <property type="entry name" value="N-terminal nucleophile aminohydrolases (Ntn hydrolases)"/>
    <property type="match status" value="1"/>
</dbReference>
<dbReference type="InterPro" id="IPR033738">
    <property type="entry name" value="AsnB_N"/>
</dbReference>
<keyword evidence="4 10" id="KW-0547">Nucleotide-binding</keyword>
<dbReference type="PIRSF" id="PIRSF001589">
    <property type="entry name" value="Asn_synthetase_glu-h"/>
    <property type="match status" value="1"/>
</dbReference>
<protein>
    <recommendedName>
        <fullName evidence="3">asparagine synthase (glutamine-hydrolyzing)</fullName>
        <ecNumber evidence="3">6.3.5.4</ecNumber>
    </recommendedName>
</protein>
<dbReference type="Pfam" id="PF00733">
    <property type="entry name" value="Asn_synthase"/>
    <property type="match status" value="1"/>
</dbReference>
<sequence>MCGICGWIDFNNNISNNSKILKDMTDSLKLRGPDSYGYYITQNIMLGHRRLIVVDPSGGIQPMTKILSNKKYTIVYNGELYNTEDLRKELISKGFKFEGYSDTEILLTSYIYWKESFLEKLNGIFAFCIFDEYEQKLILARDPLGIKPLFYSIKNSSFIFGSEIKTLLKHPYISTTVDKTGLSELFALGPATSPGNAIFKDINEIPPGHCAIISKSSIQLKEYWKLKVYDFNETIEQAEEHLKFLVSDSICRQLVGDVPLCTFLSGGLDSSAISAIVSNEFKKSNKKLTTYSIEYEDNTNYFESSMFQPDSDEYWTKKMVDFIKSNHKTILINNIDLANYLKQAVISRDLPGMADIDSSLYLACKEISNDFVIALSGECADELFGGYPWYTDESMIYSDTFPWSRFAKDRYHILNDSLSNINIQENIDYYYKKSISEVPHQIGEDKLTYRMRELFYLNIKWFMVNLLNRKDRMSMSNSLEVRVPFADIRLVDYAFNIPPNIKFVNGREKGLLRNSLKGILPKDIIYRKKSPYPKTFNPIYTDTVCKTLNSIINSKTSPILNIINKQNVQNIIDTKGTSYKTPWFGQLMTGPQLIAYLIQVNIWLEEYNINLLI</sequence>
<dbReference type="AlphaFoldDB" id="A0A1M6VRG2"/>
<feature type="domain" description="Glutamine amidotransferase type-2" evidence="12">
    <location>
        <begin position="2"/>
        <end position="216"/>
    </location>
</feature>
<keyword evidence="14" id="KW-1185">Reference proteome</keyword>
<dbReference type="CDD" id="cd01991">
    <property type="entry name" value="Asn_synthase_B_C"/>
    <property type="match status" value="1"/>
</dbReference>
<name>A0A1M6VRG2_9CLOT</name>
<dbReference type="CDD" id="cd00712">
    <property type="entry name" value="AsnB"/>
    <property type="match status" value="1"/>
</dbReference>
<dbReference type="GO" id="GO:0005829">
    <property type="term" value="C:cytosol"/>
    <property type="evidence" value="ECO:0007669"/>
    <property type="project" value="TreeGrafter"/>
</dbReference>
<proteinExistence type="inferred from homology"/>
<dbReference type="RefSeq" id="WP_072993906.1">
    <property type="nucleotide sequence ID" value="NZ_FQZB01000034.1"/>
</dbReference>
<evidence type="ECO:0000259" key="12">
    <source>
        <dbReference type="PROSITE" id="PS51278"/>
    </source>
</evidence>
<dbReference type="InterPro" id="IPR051786">
    <property type="entry name" value="ASN_synthetase/amidase"/>
</dbReference>
<dbReference type="EMBL" id="FQZB01000034">
    <property type="protein sequence ID" value="SHK83816.1"/>
    <property type="molecule type" value="Genomic_DNA"/>
</dbReference>
<dbReference type="GO" id="GO:0004066">
    <property type="term" value="F:asparagine synthase (glutamine-hydrolyzing) activity"/>
    <property type="evidence" value="ECO:0007669"/>
    <property type="project" value="UniProtKB-EC"/>
</dbReference>
<dbReference type="SUPFAM" id="SSF52402">
    <property type="entry name" value="Adenine nucleotide alpha hydrolases-like"/>
    <property type="match status" value="1"/>
</dbReference>
<dbReference type="GO" id="GO:0005524">
    <property type="term" value="F:ATP binding"/>
    <property type="evidence" value="ECO:0007669"/>
    <property type="project" value="UniProtKB-KW"/>
</dbReference>
<dbReference type="InterPro" id="IPR014729">
    <property type="entry name" value="Rossmann-like_a/b/a_fold"/>
</dbReference>
<evidence type="ECO:0000313" key="14">
    <source>
        <dbReference type="Proteomes" id="UP000184310"/>
    </source>
</evidence>
<evidence type="ECO:0000256" key="9">
    <source>
        <dbReference type="PIRSR" id="PIRSR001589-1"/>
    </source>
</evidence>
<evidence type="ECO:0000256" key="2">
    <source>
        <dbReference type="ARBA" id="ARBA00005752"/>
    </source>
</evidence>
<keyword evidence="6 9" id="KW-0061">Asparagine biosynthesis</keyword>
<dbReference type="Proteomes" id="UP000184310">
    <property type="component" value="Unassembled WGS sequence"/>
</dbReference>
<dbReference type="PANTHER" id="PTHR43284">
    <property type="entry name" value="ASPARAGINE SYNTHETASE (GLUTAMINE-HYDROLYZING)"/>
    <property type="match status" value="1"/>
</dbReference>
<evidence type="ECO:0000256" key="3">
    <source>
        <dbReference type="ARBA" id="ARBA00012737"/>
    </source>
</evidence>
<feature type="active site" description="For GATase activity" evidence="9">
    <location>
        <position position="2"/>
    </location>
</feature>
<evidence type="ECO:0000256" key="7">
    <source>
        <dbReference type="ARBA" id="ARBA00022962"/>
    </source>
</evidence>
<keyword evidence="7 9" id="KW-0315">Glutamine amidotransferase</keyword>
<dbReference type="Gene3D" id="3.60.20.10">
    <property type="entry name" value="Glutamine Phosphoribosylpyrophosphate, subunit 1, domain 1"/>
    <property type="match status" value="1"/>
</dbReference>
<evidence type="ECO:0000256" key="10">
    <source>
        <dbReference type="PIRSR" id="PIRSR001589-2"/>
    </source>
</evidence>
<accession>A0A1M6VRG2</accession>
<evidence type="ECO:0000256" key="6">
    <source>
        <dbReference type="ARBA" id="ARBA00022888"/>
    </source>
</evidence>
<comment type="pathway">
    <text evidence="1">Amino-acid biosynthesis; L-asparagine biosynthesis; L-asparagine from L-aspartate (L-Gln route): step 1/1.</text>
</comment>
<dbReference type="Pfam" id="PF13537">
    <property type="entry name" value="GATase_7"/>
    <property type="match status" value="1"/>
</dbReference>
<dbReference type="PANTHER" id="PTHR43284:SF1">
    <property type="entry name" value="ASPARAGINE SYNTHETASE"/>
    <property type="match status" value="1"/>
</dbReference>
<feature type="binding site" evidence="10">
    <location>
        <position position="293"/>
    </location>
    <ligand>
        <name>ATP</name>
        <dbReference type="ChEBI" id="CHEBI:30616"/>
    </ligand>
</feature>
<dbReference type="InterPro" id="IPR017932">
    <property type="entry name" value="GATase_2_dom"/>
</dbReference>
<dbReference type="InterPro" id="IPR006426">
    <property type="entry name" value="Asn_synth_AEB"/>
</dbReference>
<dbReference type="InterPro" id="IPR001962">
    <property type="entry name" value="Asn_synthase"/>
</dbReference>
<dbReference type="NCBIfam" id="TIGR01536">
    <property type="entry name" value="asn_synth_AEB"/>
    <property type="match status" value="1"/>
</dbReference>
<evidence type="ECO:0000256" key="11">
    <source>
        <dbReference type="PIRSR" id="PIRSR001589-3"/>
    </source>
</evidence>
<dbReference type="EC" id="6.3.5.4" evidence="3"/>
<comment type="similarity">
    <text evidence="2">Belongs to the asparagine synthetase family.</text>
</comment>